<dbReference type="SUPFAM" id="SSF53474">
    <property type="entry name" value="alpha/beta-Hydrolases"/>
    <property type="match status" value="1"/>
</dbReference>
<dbReference type="InterPro" id="IPR001563">
    <property type="entry name" value="Peptidase_S10"/>
</dbReference>
<dbReference type="Pfam" id="PF00450">
    <property type="entry name" value="Peptidase_S10"/>
    <property type="match status" value="1"/>
</dbReference>
<dbReference type="PROSITE" id="PS00560">
    <property type="entry name" value="CARBOXYPEPT_SER_HIS"/>
    <property type="match status" value="1"/>
</dbReference>
<dbReference type="Gene3D" id="3.40.50.1820">
    <property type="entry name" value="alpha/beta hydrolase"/>
    <property type="match status" value="1"/>
</dbReference>
<sequence>MVYGAKFLNSPQVQAKLHVNKTWEEVNFVTYNAFSVDFMKDYVQFVPDLLAGGVRVLIYAGDADLMCNWLGNEAWTKKLEWPSKKEYNDAPVKPLVVAGKQAGEVRSSNNLSFVRVYNAGHMVPTNQPEVSLALVNRFFANAALDS</sequence>
<dbReference type="Proteomes" id="UP000481153">
    <property type="component" value="Unassembled WGS sequence"/>
</dbReference>
<keyword evidence="3" id="KW-1185">Reference proteome</keyword>
<gene>
    <name evidence="2" type="ORF">Ae201684_004794</name>
</gene>
<comment type="caution">
    <text evidence="2">The sequence shown here is derived from an EMBL/GenBank/DDBJ whole genome shotgun (WGS) entry which is preliminary data.</text>
</comment>
<evidence type="ECO:0000313" key="2">
    <source>
        <dbReference type="EMBL" id="KAF0739620.1"/>
    </source>
</evidence>
<evidence type="ECO:0000313" key="3">
    <source>
        <dbReference type="Proteomes" id="UP000481153"/>
    </source>
</evidence>
<proteinExistence type="inferred from homology"/>
<dbReference type="GO" id="GO:0004185">
    <property type="term" value="F:serine-type carboxypeptidase activity"/>
    <property type="evidence" value="ECO:0007669"/>
    <property type="project" value="InterPro"/>
</dbReference>
<evidence type="ECO:0000256" key="1">
    <source>
        <dbReference type="ARBA" id="ARBA00009431"/>
    </source>
</evidence>
<dbReference type="GO" id="GO:0006508">
    <property type="term" value="P:proteolysis"/>
    <property type="evidence" value="ECO:0007669"/>
    <property type="project" value="InterPro"/>
</dbReference>
<accession>A0A6G0XHL0</accession>
<name>A0A6G0XHL0_9STRA</name>
<dbReference type="AlphaFoldDB" id="A0A6G0XHL0"/>
<comment type="similarity">
    <text evidence="1">Belongs to the peptidase S10 family.</text>
</comment>
<dbReference type="InterPro" id="IPR033124">
    <property type="entry name" value="Ser_caboxypep_his_AS"/>
</dbReference>
<protein>
    <submittedName>
        <fullName evidence="2">Uncharacterized protein</fullName>
    </submittedName>
</protein>
<dbReference type="VEuPathDB" id="FungiDB:AeMF1_004199"/>
<reference evidence="2 3" key="1">
    <citation type="submission" date="2019-07" db="EMBL/GenBank/DDBJ databases">
        <title>Genomics analysis of Aphanomyces spp. identifies a new class of oomycete effector associated with host adaptation.</title>
        <authorList>
            <person name="Gaulin E."/>
        </authorList>
    </citation>
    <scope>NUCLEOTIDE SEQUENCE [LARGE SCALE GENOMIC DNA]</scope>
    <source>
        <strain evidence="2 3">ATCC 201684</strain>
    </source>
</reference>
<organism evidence="2 3">
    <name type="scientific">Aphanomyces euteiches</name>
    <dbReference type="NCBI Taxonomy" id="100861"/>
    <lineage>
        <taxon>Eukaryota</taxon>
        <taxon>Sar</taxon>
        <taxon>Stramenopiles</taxon>
        <taxon>Oomycota</taxon>
        <taxon>Saprolegniomycetes</taxon>
        <taxon>Saprolegniales</taxon>
        <taxon>Verrucalvaceae</taxon>
        <taxon>Aphanomyces</taxon>
    </lineage>
</organism>
<dbReference type="InterPro" id="IPR029058">
    <property type="entry name" value="AB_hydrolase_fold"/>
</dbReference>
<dbReference type="EMBL" id="VJMJ01000063">
    <property type="protein sequence ID" value="KAF0739620.1"/>
    <property type="molecule type" value="Genomic_DNA"/>
</dbReference>